<feature type="binding site" evidence="9">
    <location>
        <position position="336"/>
    </location>
    <ligand>
        <name>ATP</name>
        <dbReference type="ChEBI" id="CHEBI:30616"/>
    </ligand>
</feature>
<accession>A0ABT2YUI3</accession>
<evidence type="ECO:0000259" key="12">
    <source>
        <dbReference type="Pfam" id="PF13718"/>
    </source>
</evidence>
<evidence type="ECO:0000256" key="5">
    <source>
        <dbReference type="ARBA" id="ARBA00022741"/>
    </source>
</evidence>
<dbReference type="Pfam" id="PF05127">
    <property type="entry name" value="NAT10_TcmA_helicase"/>
    <property type="match status" value="1"/>
</dbReference>
<protein>
    <recommendedName>
        <fullName evidence="9">tRNA(Met) cytidine acetyltransferase TmcA</fullName>
        <ecNumber evidence="9">2.3.1.193</ecNumber>
    </recommendedName>
</protein>
<proteinExistence type="inferred from homology"/>
<dbReference type="InterPro" id="IPR000182">
    <property type="entry name" value="GNAT_dom"/>
</dbReference>
<dbReference type="InterPro" id="IPR007807">
    <property type="entry name" value="TcmA/NAT10_helicase"/>
</dbReference>
<feature type="domain" description="TmcA/NAT10 N-terminal" evidence="11">
    <location>
        <begin position="6"/>
        <end position="142"/>
    </location>
</feature>
<keyword evidence="4 9" id="KW-0819">tRNA processing</keyword>
<keyword evidence="1 9" id="KW-0963">Cytoplasm</keyword>
<comment type="caution">
    <text evidence="13">The sequence shown here is derived from an EMBL/GenBank/DDBJ whole genome shotgun (WGS) entry which is preliminary data.</text>
</comment>
<evidence type="ECO:0000256" key="8">
    <source>
        <dbReference type="ARBA" id="ARBA00023315"/>
    </source>
</evidence>
<organism evidence="13 14">
    <name type="scientific">Marinomonas sargassi</name>
    <dbReference type="NCBI Taxonomy" id="2984494"/>
    <lineage>
        <taxon>Bacteria</taxon>
        <taxon>Pseudomonadati</taxon>
        <taxon>Pseudomonadota</taxon>
        <taxon>Gammaproteobacteria</taxon>
        <taxon>Oceanospirillales</taxon>
        <taxon>Oceanospirillaceae</taxon>
        <taxon>Marinomonas</taxon>
    </lineage>
</organism>
<feature type="binding site" evidence="9">
    <location>
        <position position="172"/>
    </location>
    <ligand>
        <name>ATP</name>
        <dbReference type="ChEBI" id="CHEBI:30616"/>
    </ligand>
</feature>
<keyword evidence="8 9" id="KW-0012">Acyltransferase</keyword>
<keyword evidence="6 9" id="KW-0067">ATP-binding</keyword>
<gene>
    <name evidence="9" type="primary">tmcA</name>
    <name evidence="13" type="ORF">OFY17_11830</name>
</gene>
<dbReference type="HAMAP" id="MF_01886">
    <property type="entry name" value="tRNA_acetyltr_TmcA"/>
    <property type="match status" value="1"/>
</dbReference>
<evidence type="ECO:0000256" key="6">
    <source>
        <dbReference type="ARBA" id="ARBA00022840"/>
    </source>
</evidence>
<keyword evidence="5 9" id="KW-0547">Nucleotide-binding</keyword>
<dbReference type="Pfam" id="PF08351">
    <property type="entry name" value="TmcA_N"/>
    <property type="match status" value="1"/>
</dbReference>
<evidence type="ECO:0000256" key="9">
    <source>
        <dbReference type="HAMAP-Rule" id="MF_01886"/>
    </source>
</evidence>
<dbReference type="Gene3D" id="3.40.630.30">
    <property type="match status" value="1"/>
</dbReference>
<evidence type="ECO:0000256" key="2">
    <source>
        <dbReference type="ARBA" id="ARBA00022555"/>
    </source>
</evidence>
<dbReference type="GO" id="GO:0016746">
    <property type="term" value="F:acyltransferase activity"/>
    <property type="evidence" value="ECO:0007669"/>
    <property type="project" value="UniProtKB-KW"/>
</dbReference>
<dbReference type="InterPro" id="IPR013562">
    <property type="entry name" value="TmcA/NAT10_N"/>
</dbReference>
<keyword evidence="2 9" id="KW-0820">tRNA-binding</keyword>
<feature type="domain" description="TcmA/NAT10 helicase" evidence="10">
    <location>
        <begin position="188"/>
        <end position="353"/>
    </location>
</feature>
<dbReference type="InterPro" id="IPR032672">
    <property type="entry name" value="TmcA/NAT10/Kre33"/>
</dbReference>
<dbReference type="EMBL" id="JAOVZB010000005">
    <property type="protein sequence ID" value="MCV2403561.1"/>
    <property type="molecule type" value="Genomic_DNA"/>
</dbReference>
<dbReference type="RefSeq" id="WP_263530940.1">
    <property type="nucleotide sequence ID" value="NZ_JAOVZB010000005.1"/>
</dbReference>
<evidence type="ECO:0000256" key="7">
    <source>
        <dbReference type="ARBA" id="ARBA00022884"/>
    </source>
</evidence>
<name>A0ABT2YUI3_9GAMM</name>
<evidence type="ECO:0000259" key="11">
    <source>
        <dbReference type="Pfam" id="PF08351"/>
    </source>
</evidence>
<dbReference type="InterPro" id="IPR038321">
    <property type="entry name" value="TmcA_C_sf"/>
</dbReference>
<dbReference type="Gene3D" id="3.40.50.300">
    <property type="entry name" value="P-loop containing nucleotide triphosphate hydrolases"/>
    <property type="match status" value="1"/>
</dbReference>
<evidence type="ECO:0000256" key="3">
    <source>
        <dbReference type="ARBA" id="ARBA00022679"/>
    </source>
</evidence>
<dbReference type="InterPro" id="IPR024914">
    <property type="entry name" value="tRNA_acetyltr_TmcA"/>
</dbReference>
<sequence>MVLSDAHRHCFILRGSSQAILADFIKLAEKLTSVLVCAHDMEAYSLSNPKLSTCSFKQAKQHLGSSHDAILVDLTHGVSASTLAILAGTVRDGGIFAIGLPESDWHENTDLDLPRYLPWPYEADQVTSYFKEYLLQHLLAEDSPFSPIHTSEIKALPALSEIPENPPLTTEQLEAQQRLFEAKAKSYILIAPRGRGKSTLLGDSIARLVTAGKVSSGKKVVVTGPNKAAIDTLAQRFYSTNEKLGNSSELPFMAPDALIASKQTWDYLFVDEAAKIPVPLLIELNNKASHCVFSTTDYGYEGAGKGFGIRFNKYLFDQVGSYLQSLESLTLEQPIRWGENDPLENWINNCFLLAPPIPDAFSSKTMYEAASYRRLMGEEWLTEDTLFTQTFTLLVNAHYQTSPDNLRWVLDDPSMSAYLSIQGSQLNSVAIVSEEGTLPKELCLAVMQGTRRPRGHLVPLSLLAHEGMSTAGQFKYWRISRIATQQDKQNQGLGSALLKHIEESARGQCDFLCTSFAATGDVLSFWIKNGFLPVRLGMTKDQASGCYSVMMVKALNPQAAKTAQDWRQNYLNNLAINLPRDYPELDTACLKWLTAGAQEDAQPPQVSHAFTEKDRQDLILFSEHHRPYLTIRAQLTRLIETAIVNGELSDTHPDCEMLTAISRMSAQQINFAEFGFKGKKQAEKHLKKLVSTLLDQMGGSPPKD</sequence>
<keyword evidence="7 9" id="KW-0694">RNA-binding</keyword>
<comment type="function">
    <text evidence="9">Catalyzes the formation of N(4)-acetylcytidine (ac(4)C) at the wobble position of tRNA(Met), by using acetyl-CoA as an acetyl donor and ATP (or GTP).</text>
</comment>
<dbReference type="InterPro" id="IPR016181">
    <property type="entry name" value="Acyl_CoA_acyltransferase"/>
</dbReference>
<keyword evidence="14" id="KW-1185">Reference proteome</keyword>
<dbReference type="SUPFAM" id="SSF55729">
    <property type="entry name" value="Acyl-CoA N-acyltransferases (Nat)"/>
    <property type="match status" value="1"/>
</dbReference>
<comment type="caution">
    <text evidence="9">Lacks conserved residue(s) required for the propagation of feature annotation.</text>
</comment>
<dbReference type="EC" id="2.3.1.193" evidence="9"/>
<evidence type="ECO:0000256" key="4">
    <source>
        <dbReference type="ARBA" id="ARBA00022694"/>
    </source>
</evidence>
<evidence type="ECO:0000256" key="1">
    <source>
        <dbReference type="ARBA" id="ARBA00022490"/>
    </source>
</evidence>
<dbReference type="Proteomes" id="UP001209713">
    <property type="component" value="Unassembled WGS sequence"/>
</dbReference>
<evidence type="ECO:0000259" key="10">
    <source>
        <dbReference type="Pfam" id="PF05127"/>
    </source>
</evidence>
<dbReference type="CDD" id="cd04301">
    <property type="entry name" value="NAT_SF"/>
    <property type="match status" value="1"/>
</dbReference>
<dbReference type="InterPro" id="IPR027417">
    <property type="entry name" value="P-loop_NTPase"/>
</dbReference>
<dbReference type="Gene3D" id="1.20.120.890">
    <property type="entry name" value="tRNA(Met) cytidine acetyltransferase, tail domain"/>
    <property type="match status" value="1"/>
</dbReference>
<comment type="subcellular location">
    <subcellularLocation>
        <location evidence="9">Cytoplasm</location>
    </subcellularLocation>
</comment>
<evidence type="ECO:0000313" key="13">
    <source>
        <dbReference type="EMBL" id="MCV2403561.1"/>
    </source>
</evidence>
<comment type="catalytic activity">
    <reaction evidence="9">
        <text>cytidine(34) in elongator tRNA(Met) + acetyl-CoA + ATP + H2O = N(4)-acetylcytidine(34) in elongator tRNA(Met) + ADP + phosphate + CoA + H(+)</text>
        <dbReference type="Rhea" id="RHEA:43788"/>
        <dbReference type="Rhea" id="RHEA-COMP:10693"/>
        <dbReference type="Rhea" id="RHEA-COMP:10694"/>
        <dbReference type="ChEBI" id="CHEBI:15377"/>
        <dbReference type="ChEBI" id="CHEBI:15378"/>
        <dbReference type="ChEBI" id="CHEBI:30616"/>
        <dbReference type="ChEBI" id="CHEBI:43474"/>
        <dbReference type="ChEBI" id="CHEBI:57287"/>
        <dbReference type="ChEBI" id="CHEBI:57288"/>
        <dbReference type="ChEBI" id="CHEBI:74900"/>
        <dbReference type="ChEBI" id="CHEBI:82748"/>
        <dbReference type="ChEBI" id="CHEBI:456216"/>
        <dbReference type="EC" id="2.3.1.193"/>
    </reaction>
</comment>
<comment type="similarity">
    <text evidence="9">Belongs to the TmcA family.</text>
</comment>
<dbReference type="Gene3D" id="3.40.50.11040">
    <property type="match status" value="1"/>
</dbReference>
<feature type="binding site" evidence="9">
    <location>
        <begin position="482"/>
        <end position="484"/>
    </location>
    <ligand>
        <name>acetyl-CoA</name>
        <dbReference type="ChEBI" id="CHEBI:57288"/>
    </ligand>
</feature>
<feature type="domain" description="N-acetyltransferase" evidence="12">
    <location>
        <begin position="391"/>
        <end position="506"/>
    </location>
</feature>
<reference evidence="13 14" key="1">
    <citation type="submission" date="2022-10" db="EMBL/GenBank/DDBJ databases">
        <title>Marinomonas transparenta sp. nov. and Marinomonas sargassi sp. nov., isolated from marine alga (Sargassum natans (L.) Gaillon).</title>
        <authorList>
            <person name="Wang Y."/>
        </authorList>
    </citation>
    <scope>NUCLEOTIDE SEQUENCE [LARGE SCALE GENOMIC DNA]</scope>
    <source>
        <strain evidence="13 14">C2222</strain>
    </source>
</reference>
<dbReference type="PANTHER" id="PTHR10925">
    <property type="entry name" value="N-ACETYLTRANSFERASE 10"/>
    <property type="match status" value="1"/>
</dbReference>
<dbReference type="SUPFAM" id="SSF52540">
    <property type="entry name" value="P-loop containing nucleoside triphosphate hydrolases"/>
    <property type="match status" value="1"/>
</dbReference>
<dbReference type="PANTHER" id="PTHR10925:SF5">
    <property type="entry name" value="RNA CYTIDINE ACETYLTRANSFERASE"/>
    <property type="match status" value="1"/>
</dbReference>
<dbReference type="Pfam" id="PF13718">
    <property type="entry name" value="GNAT_acetyltr_2"/>
    <property type="match status" value="1"/>
</dbReference>
<keyword evidence="3 9" id="KW-0808">Transferase</keyword>
<evidence type="ECO:0000313" key="14">
    <source>
        <dbReference type="Proteomes" id="UP001209713"/>
    </source>
</evidence>